<dbReference type="InterPro" id="IPR015500">
    <property type="entry name" value="Peptidase_S8_subtilisin-rel"/>
</dbReference>
<dbReference type="PROSITE" id="PS00138">
    <property type="entry name" value="SUBTILASE_SER"/>
    <property type="match status" value="1"/>
</dbReference>
<evidence type="ECO:0000256" key="6">
    <source>
        <dbReference type="PIRSR" id="PIRSR615500-1"/>
    </source>
</evidence>
<protein>
    <submittedName>
        <fullName evidence="11">Uncharacterized protein</fullName>
    </submittedName>
</protein>
<dbReference type="Gene3D" id="3.30.70.80">
    <property type="entry name" value="Peptidase S8 propeptide/proteinase inhibitor I9"/>
    <property type="match status" value="1"/>
</dbReference>
<name>A0AAW1M108_SAPOF</name>
<dbReference type="Pfam" id="PF00082">
    <property type="entry name" value="Peptidase_S8"/>
    <property type="match status" value="1"/>
</dbReference>
<reference evidence="11" key="1">
    <citation type="submission" date="2024-03" db="EMBL/GenBank/DDBJ databases">
        <title>WGS assembly of Saponaria officinalis var. Norfolk2.</title>
        <authorList>
            <person name="Jenkins J."/>
            <person name="Shu S."/>
            <person name="Grimwood J."/>
            <person name="Barry K."/>
            <person name="Goodstein D."/>
            <person name="Schmutz J."/>
            <person name="Leebens-Mack J."/>
            <person name="Osbourn A."/>
        </authorList>
    </citation>
    <scope>NUCLEOTIDE SEQUENCE [LARGE SCALE GENOMIC DNA]</scope>
    <source>
        <strain evidence="11">JIC</strain>
    </source>
</reference>
<dbReference type="InterPro" id="IPR036852">
    <property type="entry name" value="Peptidase_S8/S53_dom_sf"/>
</dbReference>
<dbReference type="InterPro" id="IPR034197">
    <property type="entry name" value="Peptidases_S8_3"/>
</dbReference>
<dbReference type="PRINTS" id="PR00723">
    <property type="entry name" value="SUBTILISIN"/>
</dbReference>
<dbReference type="Gene3D" id="2.60.40.2310">
    <property type="match status" value="1"/>
</dbReference>
<comment type="caution">
    <text evidence="11">The sequence shown here is derived from an EMBL/GenBank/DDBJ whole genome shotgun (WGS) entry which is preliminary data.</text>
</comment>
<keyword evidence="3" id="KW-0732">Signal</keyword>
<evidence type="ECO:0000313" key="11">
    <source>
        <dbReference type="EMBL" id="KAK9742413.1"/>
    </source>
</evidence>
<evidence type="ECO:0000256" key="3">
    <source>
        <dbReference type="ARBA" id="ARBA00022729"/>
    </source>
</evidence>
<dbReference type="PANTHER" id="PTHR10795">
    <property type="entry name" value="PROPROTEIN CONVERTASE SUBTILISIN/KEXIN"/>
    <property type="match status" value="1"/>
</dbReference>
<dbReference type="GO" id="GO:0006508">
    <property type="term" value="P:proteolysis"/>
    <property type="evidence" value="ECO:0007669"/>
    <property type="project" value="UniProtKB-KW"/>
</dbReference>
<dbReference type="FunFam" id="3.40.50.200:FF:000006">
    <property type="entry name" value="Subtilisin-like protease SBT1.5"/>
    <property type="match status" value="1"/>
</dbReference>
<keyword evidence="12" id="KW-1185">Reference proteome</keyword>
<organism evidence="11 12">
    <name type="scientific">Saponaria officinalis</name>
    <name type="common">Common soapwort</name>
    <name type="synonym">Lychnis saponaria</name>
    <dbReference type="NCBI Taxonomy" id="3572"/>
    <lineage>
        <taxon>Eukaryota</taxon>
        <taxon>Viridiplantae</taxon>
        <taxon>Streptophyta</taxon>
        <taxon>Embryophyta</taxon>
        <taxon>Tracheophyta</taxon>
        <taxon>Spermatophyta</taxon>
        <taxon>Magnoliopsida</taxon>
        <taxon>eudicotyledons</taxon>
        <taxon>Gunneridae</taxon>
        <taxon>Pentapetalae</taxon>
        <taxon>Caryophyllales</taxon>
        <taxon>Caryophyllaceae</taxon>
        <taxon>Caryophylleae</taxon>
        <taxon>Saponaria</taxon>
    </lineage>
</organism>
<keyword evidence="4 7" id="KW-0378">Hydrolase</keyword>
<evidence type="ECO:0000313" key="12">
    <source>
        <dbReference type="Proteomes" id="UP001443914"/>
    </source>
</evidence>
<accession>A0AAW1M108</accession>
<evidence type="ECO:0000256" key="7">
    <source>
        <dbReference type="PROSITE-ProRule" id="PRU01240"/>
    </source>
</evidence>
<evidence type="ECO:0000256" key="1">
    <source>
        <dbReference type="ARBA" id="ARBA00011073"/>
    </source>
</evidence>
<dbReference type="InterPro" id="IPR045051">
    <property type="entry name" value="SBT"/>
</dbReference>
<dbReference type="InterPro" id="IPR041469">
    <property type="entry name" value="Subtilisin-like_FN3"/>
</dbReference>
<dbReference type="AlphaFoldDB" id="A0AAW1M108"/>
<evidence type="ECO:0000259" key="8">
    <source>
        <dbReference type="Pfam" id="PF00082"/>
    </source>
</evidence>
<sequence>MEPSPSYKWAFSPPVMGVAQARLWFHKYRRNNFLLSCISLAIEQDFIIYKGAKTTDLERVNVATEHVKLLEDVCGVDGHSKLKHVYHRSFDGFVARLTNEEASAISEREDVVSVFPNKKMELTTTRSWDFLGLTTKAKRTSKESDIIIGMLDSGIWPESESFIDHGLGPPPSKWKGVCQSSSDFSCNNKIIGARWYNLLEIEIDNRVLKSPRDSTGHGTHTASTAAGVPTKNTTNFFGLASGTARGAVPRARLAIYKVCWSSNCNTVDILAAFDDAVADGVDIISISIGNEKTIDYKLDVVAIASFHAMQQGILTVASAGNMGPNLETVDNVAPWIFTVAASTIDRKFTTEVSSYPLIWRSLCYEDERASGKIIACQTGTGSSSSVVSLGVKGFITMNDCRDDAYEVTAFSQLCVPEQIGSKIHSYINISSEPMARILKSSHVIDMSAPKVADFSSRGPNPISPQILKPDISAPGVNILAAWPDSFPPTKVRTDHRVTKYNLKSGTSMACPHVSGVAAYVKEFNPTFSPAAIKSAIMTTAKRMTRQDNAYGEFAYGSGQINPHRAISPGLVYDISESSYAAFLCANGYKTKELRLITRDKSRCPKNVTKSTSDLNYPSLTLVMKSKLISGIFRRTLTNVEKNASTYNVKVLSSPSMSLTVKPKALSFKYLGQNLS</sequence>
<dbReference type="PROSITE" id="PS51892">
    <property type="entry name" value="SUBTILASE"/>
    <property type="match status" value="1"/>
</dbReference>
<evidence type="ECO:0000259" key="9">
    <source>
        <dbReference type="Pfam" id="PF05922"/>
    </source>
</evidence>
<dbReference type="InterPro" id="IPR010259">
    <property type="entry name" value="S8pro/Inhibitor_I9"/>
</dbReference>
<dbReference type="CDD" id="cd04852">
    <property type="entry name" value="Peptidases_S8_3"/>
    <property type="match status" value="1"/>
</dbReference>
<dbReference type="Pfam" id="PF17766">
    <property type="entry name" value="fn3_6"/>
    <property type="match status" value="1"/>
</dbReference>
<dbReference type="Pfam" id="PF05922">
    <property type="entry name" value="Inhibitor_I9"/>
    <property type="match status" value="1"/>
</dbReference>
<feature type="active site" description="Charge relay system" evidence="6 7">
    <location>
        <position position="507"/>
    </location>
</feature>
<dbReference type="InterPro" id="IPR023828">
    <property type="entry name" value="Peptidase_S8_Ser-AS"/>
</dbReference>
<proteinExistence type="inferred from homology"/>
<dbReference type="Gene3D" id="3.50.30.30">
    <property type="match status" value="1"/>
</dbReference>
<feature type="active site" description="Charge relay system" evidence="6 7">
    <location>
        <position position="152"/>
    </location>
</feature>
<dbReference type="GO" id="GO:0004252">
    <property type="term" value="F:serine-type endopeptidase activity"/>
    <property type="evidence" value="ECO:0007669"/>
    <property type="project" value="UniProtKB-UniRule"/>
</dbReference>
<evidence type="ECO:0000256" key="2">
    <source>
        <dbReference type="ARBA" id="ARBA00022670"/>
    </source>
</evidence>
<evidence type="ECO:0000256" key="5">
    <source>
        <dbReference type="ARBA" id="ARBA00022825"/>
    </source>
</evidence>
<feature type="domain" description="Inhibitor I9" evidence="9">
    <location>
        <begin position="61"/>
        <end position="122"/>
    </location>
</feature>
<dbReference type="EMBL" id="JBDFQZ010000003">
    <property type="protein sequence ID" value="KAK9742413.1"/>
    <property type="molecule type" value="Genomic_DNA"/>
</dbReference>
<feature type="active site" description="Charge relay system" evidence="6 7">
    <location>
        <position position="217"/>
    </location>
</feature>
<evidence type="ECO:0000259" key="10">
    <source>
        <dbReference type="Pfam" id="PF17766"/>
    </source>
</evidence>
<dbReference type="SUPFAM" id="SSF52743">
    <property type="entry name" value="Subtilisin-like"/>
    <property type="match status" value="1"/>
</dbReference>
<dbReference type="Proteomes" id="UP001443914">
    <property type="component" value="Unassembled WGS sequence"/>
</dbReference>
<keyword evidence="5 7" id="KW-0720">Serine protease</keyword>
<gene>
    <name evidence="11" type="ORF">RND81_03G171000</name>
</gene>
<dbReference type="Gene3D" id="3.40.50.200">
    <property type="entry name" value="Peptidase S8/S53 domain"/>
    <property type="match status" value="2"/>
</dbReference>
<comment type="similarity">
    <text evidence="1 7">Belongs to the peptidase S8 family.</text>
</comment>
<dbReference type="InterPro" id="IPR000209">
    <property type="entry name" value="Peptidase_S8/S53_dom"/>
</dbReference>
<feature type="domain" description="Subtilisin-like protease fibronectin type-III" evidence="10">
    <location>
        <begin position="613"/>
        <end position="674"/>
    </location>
</feature>
<evidence type="ECO:0000256" key="4">
    <source>
        <dbReference type="ARBA" id="ARBA00022801"/>
    </source>
</evidence>
<feature type="domain" description="Peptidase S8/S53" evidence="8">
    <location>
        <begin position="144"/>
        <end position="551"/>
    </location>
</feature>
<dbReference type="InterPro" id="IPR037045">
    <property type="entry name" value="S8pro/Inhibitor_I9_sf"/>
</dbReference>
<keyword evidence="2 7" id="KW-0645">Protease</keyword>